<feature type="domain" description="HD" evidence="1">
    <location>
        <begin position="222"/>
        <end position="313"/>
    </location>
</feature>
<dbReference type="NCBIfam" id="TIGR00277">
    <property type="entry name" value="HDIG"/>
    <property type="match status" value="1"/>
</dbReference>
<protein>
    <submittedName>
        <fullName evidence="3">Metal dependent phosphohydrolase</fullName>
    </submittedName>
</protein>
<evidence type="ECO:0000259" key="2">
    <source>
        <dbReference type="Pfam" id="PF12804"/>
    </source>
</evidence>
<proteinExistence type="predicted"/>
<dbReference type="NCBIfam" id="NF045665">
    <property type="entry name" value="NTPtran_DVU1551"/>
    <property type="match status" value="1"/>
</dbReference>
<dbReference type="eggNOG" id="COG2068">
    <property type="taxonomic scope" value="Bacteria"/>
</dbReference>
<dbReference type="PANTHER" id="PTHR43777:SF1">
    <property type="entry name" value="MOLYBDENUM COFACTOR CYTIDYLYLTRANSFERASE"/>
    <property type="match status" value="1"/>
</dbReference>
<dbReference type="Gene3D" id="1.10.3210.10">
    <property type="entry name" value="Hypothetical protein af1432"/>
    <property type="match status" value="1"/>
</dbReference>
<evidence type="ECO:0000259" key="1">
    <source>
        <dbReference type="Pfam" id="PF01966"/>
    </source>
</evidence>
<dbReference type="PANTHER" id="PTHR43777">
    <property type="entry name" value="MOLYBDENUM COFACTOR CYTIDYLYLTRANSFERASE"/>
    <property type="match status" value="1"/>
</dbReference>
<dbReference type="STRING" id="536227.Ccar_24820"/>
<dbReference type="CDD" id="cd00077">
    <property type="entry name" value="HDc"/>
    <property type="match status" value="1"/>
</dbReference>
<dbReference type="OrthoDB" id="285216at2"/>
<dbReference type="InterPro" id="IPR029044">
    <property type="entry name" value="Nucleotide-diphossugar_trans"/>
</dbReference>
<dbReference type="GO" id="GO:0016779">
    <property type="term" value="F:nucleotidyltransferase activity"/>
    <property type="evidence" value="ECO:0007669"/>
    <property type="project" value="UniProtKB-ARBA"/>
</dbReference>
<dbReference type="CDD" id="cd04182">
    <property type="entry name" value="GT_2_like_f"/>
    <property type="match status" value="1"/>
</dbReference>
<dbReference type="KEGG" id="cck:Ccar_24820"/>
<dbReference type="Pfam" id="PF01966">
    <property type="entry name" value="HD"/>
    <property type="match status" value="1"/>
</dbReference>
<reference evidence="3 4" key="1">
    <citation type="submission" date="2009-06" db="EMBL/GenBank/DDBJ databases">
        <title>The draft genome of Clostridium carboxidivorans P7.</title>
        <authorList>
            <consortium name="US DOE Joint Genome Institute (JGI-PGF)"/>
            <person name="Lucas S."/>
            <person name="Copeland A."/>
            <person name="Lapidus A."/>
            <person name="Glavina del Rio T."/>
            <person name="Tice H."/>
            <person name="Bruce D."/>
            <person name="Goodwin L."/>
            <person name="Pitluck S."/>
            <person name="Larimer F."/>
            <person name="Land M.L."/>
            <person name="Hauser L."/>
            <person name="Hemme C.L."/>
        </authorList>
    </citation>
    <scope>NUCLEOTIDE SEQUENCE [LARGE SCALE GENOMIC DNA]</scope>
    <source>
        <strain evidence="3 4">P7</strain>
    </source>
</reference>
<dbReference type="InterPro" id="IPR006675">
    <property type="entry name" value="HDIG_dom"/>
</dbReference>
<dbReference type="PATRIC" id="fig|536227.13.peg.5131"/>
<evidence type="ECO:0000313" key="3">
    <source>
        <dbReference type="EMBL" id="EET85854.1"/>
    </source>
</evidence>
<evidence type="ECO:0000313" key="4">
    <source>
        <dbReference type="Proteomes" id="UP000004198"/>
    </source>
</evidence>
<dbReference type="SUPFAM" id="SSF109604">
    <property type="entry name" value="HD-domain/PDEase-like"/>
    <property type="match status" value="1"/>
</dbReference>
<feature type="domain" description="MobA-like NTP transferase" evidence="2">
    <location>
        <begin position="8"/>
        <end position="167"/>
    </location>
</feature>
<dbReference type="SUPFAM" id="SSF53448">
    <property type="entry name" value="Nucleotide-diphospho-sugar transferases"/>
    <property type="match status" value="1"/>
</dbReference>
<dbReference type="AlphaFoldDB" id="C6PY19"/>
<comment type="caution">
    <text evidence="3">The sequence shown here is derived from an EMBL/GenBank/DDBJ whole genome shotgun (WGS) entry which is preliminary data.</text>
</comment>
<dbReference type="InterPro" id="IPR003607">
    <property type="entry name" value="HD/PDEase_dom"/>
</dbReference>
<dbReference type="RefSeq" id="WP_007062571.1">
    <property type="nucleotide sequence ID" value="NZ_ACVI01000073.1"/>
</dbReference>
<dbReference type="GO" id="GO:0016787">
    <property type="term" value="F:hydrolase activity"/>
    <property type="evidence" value="ECO:0007669"/>
    <property type="project" value="UniProtKB-KW"/>
</dbReference>
<keyword evidence="4" id="KW-1185">Reference proteome</keyword>
<dbReference type="Pfam" id="PF12804">
    <property type="entry name" value="NTP_transf_3"/>
    <property type="match status" value="1"/>
</dbReference>
<organism evidence="3 4">
    <name type="scientific">Clostridium carboxidivorans P7</name>
    <dbReference type="NCBI Taxonomy" id="536227"/>
    <lineage>
        <taxon>Bacteria</taxon>
        <taxon>Bacillati</taxon>
        <taxon>Bacillota</taxon>
        <taxon>Clostridia</taxon>
        <taxon>Eubacteriales</taxon>
        <taxon>Clostridiaceae</taxon>
        <taxon>Clostridium</taxon>
    </lineage>
</organism>
<dbReference type="InterPro" id="IPR054703">
    <property type="entry name" value="Mop-rel"/>
</dbReference>
<dbReference type="EMBL" id="ACVI01000073">
    <property type="protein sequence ID" value="EET85854.1"/>
    <property type="molecule type" value="Genomic_DNA"/>
</dbReference>
<dbReference type="InterPro" id="IPR025877">
    <property type="entry name" value="MobA-like_NTP_Trfase"/>
</dbReference>
<keyword evidence="3" id="KW-0378">Hydrolase</keyword>
<accession>C6PY19</accession>
<name>C6PY19_9CLOT</name>
<dbReference type="Gene3D" id="3.90.550.10">
    <property type="entry name" value="Spore Coat Polysaccharide Biosynthesis Protein SpsA, Chain A"/>
    <property type="match status" value="1"/>
</dbReference>
<dbReference type="Proteomes" id="UP000004198">
    <property type="component" value="Unassembled WGS sequence"/>
</dbReference>
<sequence length="376" mass="43229">MKKDNFGAIVISAGYSSRMKGFKPLLKFGEYTAVENVVNTLKASGINNIIVVVGHRANEIIETLKDSGVKCVKNENYSEGMFSSIVTGVKALDDTIDGFFMLPVDIPLVKKHTIEKLKREYLKCNKGIIYPSFKFELGHPPLIHPKYKNEIINSNGEGGLKRVLEKYKRDSINIPVCDKSILMDMDTRQDYDKLLEYYHFNSPTIEECYCILGLYDVPYNIIRHCEEVAKIALEILKKLNERGCNFNKNVMRASALLHDLARNQKDHAEVGAKILKDLGYEKVGKIISTHMDIEVHENSPITENEILYLADKLVKEDKYVELQERFSEYSMKFCEDNLTLKKVEKRFEDAEKIQEKIVKLTGEKFDLYPEELLSYE</sequence>
<dbReference type="InterPro" id="IPR006674">
    <property type="entry name" value="HD_domain"/>
</dbReference>
<gene>
    <name evidence="3" type="ORF">CcarbDRAFT_3686</name>
</gene>